<name>A0A1S0TQ38_LOALO</name>
<sequence>MKKRKKQAKEEKMANLHLPFFFSSSSSRERAKVEEFVVLFEEISCRNEVFTLTKHALCYWYTVKLLLFMDEIPKRTGFSSVFLEPMQWCTYRISLPLEI</sequence>
<gene>
    <name evidence="1" type="ORF">LOAG_10279</name>
</gene>
<organism evidence="1">
    <name type="scientific">Loa loa</name>
    <name type="common">Eye worm</name>
    <name type="synonym">Filaria loa</name>
    <dbReference type="NCBI Taxonomy" id="7209"/>
    <lineage>
        <taxon>Eukaryota</taxon>
        <taxon>Metazoa</taxon>
        <taxon>Ecdysozoa</taxon>
        <taxon>Nematoda</taxon>
        <taxon>Chromadorea</taxon>
        <taxon>Rhabditida</taxon>
        <taxon>Spirurina</taxon>
        <taxon>Spiruromorpha</taxon>
        <taxon>Filarioidea</taxon>
        <taxon>Onchocercidae</taxon>
        <taxon>Loa</taxon>
    </lineage>
</organism>
<dbReference type="CTD" id="9947723"/>
<dbReference type="AlphaFoldDB" id="A0A1S0TQ38"/>
<proteinExistence type="predicted"/>
<dbReference type="GeneID" id="9947723"/>
<dbReference type="EMBL" id="JH712149">
    <property type="protein sequence ID" value="EFO18215.1"/>
    <property type="molecule type" value="Genomic_DNA"/>
</dbReference>
<protein>
    <submittedName>
        <fullName evidence="1">Uncharacterized protein</fullName>
    </submittedName>
</protein>
<dbReference type="RefSeq" id="XP_003145854.1">
    <property type="nucleotide sequence ID" value="XM_003145806.1"/>
</dbReference>
<accession>A0A1S0TQ38</accession>
<reference evidence="1" key="1">
    <citation type="submission" date="2012-04" db="EMBL/GenBank/DDBJ databases">
        <title>The Genome Sequence of Loa loa.</title>
        <authorList>
            <consortium name="The Broad Institute Genome Sequencing Platform"/>
            <consortium name="Broad Institute Genome Sequencing Center for Infectious Disease"/>
            <person name="Nutman T.B."/>
            <person name="Fink D.L."/>
            <person name="Russ C."/>
            <person name="Young S."/>
            <person name="Zeng Q."/>
            <person name="Gargeya S."/>
            <person name="Alvarado L."/>
            <person name="Berlin A."/>
            <person name="Chapman S.B."/>
            <person name="Chen Z."/>
            <person name="Freedman E."/>
            <person name="Gellesch M."/>
            <person name="Goldberg J."/>
            <person name="Griggs A."/>
            <person name="Gujja S."/>
            <person name="Heilman E.R."/>
            <person name="Heiman D."/>
            <person name="Howarth C."/>
            <person name="Mehta T."/>
            <person name="Neiman D."/>
            <person name="Pearson M."/>
            <person name="Roberts A."/>
            <person name="Saif S."/>
            <person name="Shea T."/>
            <person name="Shenoy N."/>
            <person name="Sisk P."/>
            <person name="Stolte C."/>
            <person name="Sykes S."/>
            <person name="White J."/>
            <person name="Yandava C."/>
            <person name="Haas B."/>
            <person name="Henn M.R."/>
            <person name="Nusbaum C."/>
            <person name="Birren B."/>
        </authorList>
    </citation>
    <scope>NUCLEOTIDE SEQUENCE [LARGE SCALE GENOMIC DNA]</scope>
</reference>
<evidence type="ECO:0000313" key="1">
    <source>
        <dbReference type="EMBL" id="EFO18215.1"/>
    </source>
</evidence>
<dbReference type="KEGG" id="loa:LOAG_10279"/>
<dbReference type="InParanoid" id="A0A1S0TQ38"/>